<evidence type="ECO:0000256" key="5">
    <source>
        <dbReference type="SAM" id="MobiDB-lite"/>
    </source>
</evidence>
<dbReference type="InterPro" id="IPR028994">
    <property type="entry name" value="Integrin_alpha_N"/>
</dbReference>
<evidence type="ECO:0000256" key="1">
    <source>
        <dbReference type="ARBA" id="ARBA00007553"/>
    </source>
</evidence>
<dbReference type="Pfam" id="PF01839">
    <property type="entry name" value="FG-GAP"/>
    <property type="match status" value="3"/>
</dbReference>
<feature type="region of interest" description="Disordered" evidence="5">
    <location>
        <begin position="1"/>
        <end position="109"/>
    </location>
</feature>
<organism evidence="7 8">
    <name type="scientific">Streptomyces coryli</name>
    <dbReference type="NCBI Taxonomy" id="1128680"/>
    <lineage>
        <taxon>Bacteria</taxon>
        <taxon>Bacillati</taxon>
        <taxon>Actinomycetota</taxon>
        <taxon>Actinomycetes</taxon>
        <taxon>Kitasatosporales</taxon>
        <taxon>Streptomycetaceae</taxon>
        <taxon>Streptomyces</taxon>
    </lineage>
</organism>
<dbReference type="InterPro" id="IPR036505">
    <property type="entry name" value="Amidase/PGRP_sf"/>
</dbReference>
<feature type="domain" description="Peptidoglycan recognition protein family" evidence="6">
    <location>
        <begin position="175"/>
        <end position="321"/>
    </location>
</feature>
<evidence type="ECO:0000313" key="7">
    <source>
        <dbReference type="EMBL" id="NGN64424.1"/>
    </source>
</evidence>
<dbReference type="Proteomes" id="UP000481583">
    <property type="component" value="Unassembled WGS sequence"/>
</dbReference>
<dbReference type="SMART" id="SM00701">
    <property type="entry name" value="PGRP"/>
    <property type="match status" value="1"/>
</dbReference>
<keyword evidence="8" id="KW-1185">Reference proteome</keyword>
<keyword evidence="4" id="KW-0325">Glycoprotein</keyword>
<evidence type="ECO:0000256" key="2">
    <source>
        <dbReference type="ARBA" id="ARBA00022729"/>
    </source>
</evidence>
<dbReference type="Gene3D" id="2.130.10.130">
    <property type="entry name" value="Integrin alpha, N-terminal"/>
    <property type="match status" value="2"/>
</dbReference>
<dbReference type="InterPro" id="IPR013517">
    <property type="entry name" value="FG-GAP"/>
</dbReference>
<dbReference type="InterPro" id="IPR002502">
    <property type="entry name" value="Amidase_domain"/>
</dbReference>
<feature type="region of interest" description="Disordered" evidence="5">
    <location>
        <begin position="146"/>
        <end position="171"/>
    </location>
</feature>
<dbReference type="GO" id="GO:0009253">
    <property type="term" value="P:peptidoglycan catabolic process"/>
    <property type="evidence" value="ECO:0007669"/>
    <property type="project" value="InterPro"/>
</dbReference>
<dbReference type="PANTHER" id="PTHR11022:SF41">
    <property type="entry name" value="PEPTIDOGLYCAN-RECOGNITION PROTEIN LC-RELATED"/>
    <property type="match status" value="1"/>
</dbReference>
<evidence type="ECO:0000256" key="4">
    <source>
        <dbReference type="ARBA" id="ARBA00023180"/>
    </source>
</evidence>
<name>A0A6G4TX14_9ACTN</name>
<accession>A0A6G4TX14</accession>
<dbReference type="Pfam" id="PF01510">
    <property type="entry name" value="Amidase_2"/>
    <property type="match status" value="1"/>
</dbReference>
<feature type="region of interest" description="Disordered" evidence="5">
    <location>
        <begin position="418"/>
        <end position="439"/>
    </location>
</feature>
<dbReference type="AlphaFoldDB" id="A0A6G4TX14"/>
<gene>
    <name evidence="7" type="ORF">G5C51_10985</name>
</gene>
<keyword evidence="3" id="KW-0677">Repeat</keyword>
<dbReference type="InterPro" id="IPR013519">
    <property type="entry name" value="Int_alpha_beta-p"/>
</dbReference>
<reference evidence="7 8" key="1">
    <citation type="submission" date="2020-02" db="EMBL/GenBank/DDBJ databases">
        <title>Whole-genome analyses of novel actinobacteria.</title>
        <authorList>
            <person name="Sahin N."/>
        </authorList>
    </citation>
    <scope>NUCLEOTIDE SEQUENCE [LARGE SCALE GENOMIC DNA]</scope>
    <source>
        <strain evidence="7 8">A7024</strain>
    </source>
</reference>
<keyword evidence="2" id="KW-0732">Signal</keyword>
<dbReference type="InterPro" id="IPR015510">
    <property type="entry name" value="PGRP"/>
</dbReference>
<feature type="compositionally biased region" description="Pro residues" evidence="5">
    <location>
        <begin position="160"/>
        <end position="169"/>
    </location>
</feature>
<dbReference type="GO" id="GO:0008270">
    <property type="term" value="F:zinc ion binding"/>
    <property type="evidence" value="ECO:0007669"/>
    <property type="project" value="InterPro"/>
</dbReference>
<dbReference type="Pfam" id="PF13517">
    <property type="entry name" value="FG-GAP_3"/>
    <property type="match status" value="1"/>
</dbReference>
<dbReference type="GO" id="GO:0008745">
    <property type="term" value="F:N-acetylmuramoyl-L-alanine amidase activity"/>
    <property type="evidence" value="ECO:0007669"/>
    <property type="project" value="InterPro"/>
</dbReference>
<dbReference type="EMBL" id="JAAKZV010000034">
    <property type="protein sequence ID" value="NGN64424.1"/>
    <property type="molecule type" value="Genomic_DNA"/>
</dbReference>
<comment type="caution">
    <text evidence="7">The sequence shown here is derived from an EMBL/GenBank/DDBJ whole genome shotgun (WGS) entry which is preliminary data.</text>
</comment>
<dbReference type="PANTHER" id="PTHR11022">
    <property type="entry name" value="PEPTIDOGLYCAN RECOGNITION PROTEIN"/>
    <property type="match status" value="1"/>
</dbReference>
<dbReference type="SMART" id="SM00191">
    <property type="entry name" value="Int_alpha"/>
    <property type="match status" value="5"/>
</dbReference>
<sequence>MASGAGVTAYAAGDADDAGAPRAERPADTQSVALSDAGTVAKRDTAPFSSVSLTWQRSDAALPGTAQIRTRDAGSGEWSGWRSLGEEAEAGAEGREAAEAGLRGSTDLTWTGASDGVEARFVRDDGSTADALPAGMTLELIDPGTKASTEAAGAADCNPPTSPLDPAPGSPVAAPPVIDRAAWGANQNLECPPSYGTTVDAVVVHHTATTNSYTCAGAPAQLRAVQQAHLNQGWNDIGYNFLVDKCGRIYEGRGGGITQPVVGAHDVGFNTGTVGIAYLGDTTTAKPSRAVQDAIARIAAWKLGQFGHDPESSATLVSGADHVDSLYQKGQSVTLPRIFRHLDTFKTACPGTNLKGKVGLIRSLAGAPGAGHALATSDYNRDGRGDLLAGVPRDGTGAVAVVPGGADGPVAGSRKKLTQASSGVPGASEAGDAWGTAPTWGDVNGDGRADLIVGAPGEDDGTRTDTGAVTLLYGPDFNSGAGFTQIPEEMLAGGRWGTALTAGDYNGDGYDDFFSLAAGSGMAATVIGGPDVGNGIQGRSLIDGAVDHADATSGDFNRDGYADVAVNYRDTNGKGRVIWLKGTAHGLDHVGTLTTPGGRSVAAGDINGDGYADLAIGQPYTAESGAYAGGQVTAVYGSAAGLGTSRTVLHQASASVPGTAESGDAMGASVAVGDVNLDGYADVLTGTPGEDITRSGNRSNAGASILLRGASGGLTGSGSQAFSQDTSGVPGSTETDDRVGSAATLTDFSGWARTDLAIGAEGENAYDGTILQLDSGSSGVSPAGVYYGRTELGTAAGTRVGAMLAP</sequence>
<feature type="compositionally biased region" description="Low complexity" evidence="5">
    <location>
        <begin position="1"/>
        <end position="21"/>
    </location>
</feature>
<comment type="similarity">
    <text evidence="1">Belongs to the N-acetylmuramoyl-L-alanine amidase 2 family.</text>
</comment>
<dbReference type="Gene3D" id="3.40.80.10">
    <property type="entry name" value="Peptidoglycan recognition protein-like"/>
    <property type="match status" value="1"/>
</dbReference>
<dbReference type="PROSITE" id="PS51470">
    <property type="entry name" value="FG_GAP"/>
    <property type="match status" value="2"/>
</dbReference>
<feature type="compositionally biased region" description="Polar residues" evidence="5">
    <location>
        <begin position="717"/>
        <end position="733"/>
    </location>
</feature>
<dbReference type="SUPFAM" id="SSF69318">
    <property type="entry name" value="Integrin alpha N-terminal domain"/>
    <property type="match status" value="1"/>
</dbReference>
<protein>
    <recommendedName>
        <fullName evidence="6">Peptidoglycan recognition protein family domain-containing protein</fullName>
    </recommendedName>
</protein>
<dbReference type="CDD" id="cd06583">
    <property type="entry name" value="PGRP"/>
    <property type="match status" value="1"/>
</dbReference>
<dbReference type="InterPro" id="IPR006619">
    <property type="entry name" value="PGRP_domain_met/bac"/>
</dbReference>
<feature type="region of interest" description="Disordered" evidence="5">
    <location>
        <begin position="716"/>
        <end position="738"/>
    </location>
</feature>
<evidence type="ECO:0000259" key="6">
    <source>
        <dbReference type="SMART" id="SM00701"/>
    </source>
</evidence>
<evidence type="ECO:0000313" key="8">
    <source>
        <dbReference type="Proteomes" id="UP000481583"/>
    </source>
</evidence>
<feature type="compositionally biased region" description="Polar residues" evidence="5">
    <location>
        <begin position="47"/>
        <end position="57"/>
    </location>
</feature>
<evidence type="ECO:0000256" key="3">
    <source>
        <dbReference type="ARBA" id="ARBA00022737"/>
    </source>
</evidence>
<dbReference type="SUPFAM" id="SSF55846">
    <property type="entry name" value="N-acetylmuramoyl-L-alanine amidase-like"/>
    <property type="match status" value="1"/>
</dbReference>
<proteinExistence type="inferred from homology"/>